<organism evidence="1 2">
    <name type="scientific">Cylindrospermopsis raciborskii CS-506_A</name>
    <dbReference type="NCBI Taxonomy" id="2585140"/>
    <lineage>
        <taxon>Bacteria</taxon>
        <taxon>Bacillati</taxon>
        <taxon>Cyanobacteriota</taxon>
        <taxon>Cyanophyceae</taxon>
        <taxon>Nostocales</taxon>
        <taxon>Aphanizomenonaceae</taxon>
        <taxon>Cylindrospermopsis</taxon>
    </lineage>
</organism>
<dbReference type="CDD" id="cd03747">
    <property type="entry name" value="Ntn_PGA_like"/>
    <property type="match status" value="1"/>
</dbReference>
<dbReference type="Proteomes" id="UP000538075">
    <property type="component" value="Unassembled WGS sequence"/>
</dbReference>
<proteinExistence type="predicted"/>
<dbReference type="AlphaFoldDB" id="A0A838WQN8"/>
<dbReference type="InterPro" id="IPR002692">
    <property type="entry name" value="S45"/>
</dbReference>
<dbReference type="Pfam" id="PF01804">
    <property type="entry name" value="Penicil_amidase"/>
    <property type="match status" value="1"/>
</dbReference>
<dbReference type="Gene3D" id="3.60.20.10">
    <property type="entry name" value="Glutamine Phosphoribosylpyrophosphate, subunit 1, domain 1"/>
    <property type="match status" value="1"/>
</dbReference>
<dbReference type="GO" id="GO:0016787">
    <property type="term" value="F:hydrolase activity"/>
    <property type="evidence" value="ECO:0007669"/>
    <property type="project" value="InterPro"/>
</dbReference>
<dbReference type="InterPro" id="IPR043146">
    <property type="entry name" value="Penicillin_amidase_N_B-knob"/>
</dbReference>
<dbReference type="PANTHER" id="PTHR34218:SF4">
    <property type="entry name" value="ACYL-HOMOSERINE LACTONE ACYLASE QUIP"/>
    <property type="match status" value="1"/>
</dbReference>
<reference evidence="1 2" key="1">
    <citation type="journal article" date="2020" name="J. Appl. Phycol.">
        <title>Morphological changes and genome evolution in Raphidiopsis raciborskii CS-506 after 23 years in culture.</title>
        <authorList>
            <person name="Willis A."/>
            <person name="Bent S.J."/>
            <person name="Jameson I.D."/>
        </authorList>
    </citation>
    <scope>NUCLEOTIDE SEQUENCE [LARGE SCALE GENOMIC DNA]</scope>
    <source>
        <strain evidence="1 2">CS-506_A</strain>
    </source>
</reference>
<protein>
    <submittedName>
        <fullName evidence="1">Penicillin acylase family protein</fullName>
    </submittedName>
</protein>
<dbReference type="Gene3D" id="2.30.120.10">
    <property type="match status" value="1"/>
</dbReference>
<feature type="non-terminal residue" evidence="1">
    <location>
        <position position="233"/>
    </location>
</feature>
<dbReference type="GO" id="GO:0017000">
    <property type="term" value="P:antibiotic biosynthetic process"/>
    <property type="evidence" value="ECO:0007669"/>
    <property type="project" value="InterPro"/>
</dbReference>
<gene>
    <name evidence="1" type="ORF">FHK98_05200</name>
</gene>
<accession>A0A838WQN8</accession>
<evidence type="ECO:0000313" key="1">
    <source>
        <dbReference type="EMBL" id="MBA4465192.1"/>
    </source>
</evidence>
<evidence type="ECO:0000313" key="2">
    <source>
        <dbReference type="Proteomes" id="UP000538075"/>
    </source>
</evidence>
<dbReference type="SUPFAM" id="SSF56235">
    <property type="entry name" value="N-terminal nucleophile aminohydrolases (Ntn hydrolases)"/>
    <property type="match status" value="1"/>
</dbReference>
<name>A0A838WQN8_9CYAN</name>
<dbReference type="EMBL" id="VDFG01000325">
    <property type="protein sequence ID" value="MBA4465192.1"/>
    <property type="molecule type" value="Genomic_DNA"/>
</dbReference>
<dbReference type="PANTHER" id="PTHR34218">
    <property type="entry name" value="PEPTIDASE S45 PENICILLIN AMIDASE"/>
    <property type="match status" value="1"/>
</dbReference>
<comment type="caution">
    <text evidence="1">The sequence shown here is derived from an EMBL/GenBank/DDBJ whole genome shotgun (WGS) entry which is preliminary data.</text>
</comment>
<sequence>HAIPSLRYIVHLTAPGLDLMGAGEPCVPGISLGHNGTAAFGITIFGADQEDVYVYETRGDSYRHGEGSEAMAVVEETFAVKGHPDQRLALKFTRHGPVIHEDATRGLAYALRSVWWSPGSAAYLTSLDSMRATSLDAFRTAIRGWGAPSTNHVYADTSGTIAWIPAGFSPVRPNWNGLLPVPGDGRYEWQGFLDPSLMPEKVDPPEGFVATANEMNLPAGWDHEARRLGHEWA</sequence>
<dbReference type="InterPro" id="IPR029055">
    <property type="entry name" value="Ntn_hydrolases_N"/>
</dbReference>
<feature type="non-terminal residue" evidence="1">
    <location>
        <position position="1"/>
    </location>
</feature>